<sequence>MTLQSISRRNFLKQAGLYTAVGAISPSLLAAPKPLYSFACSAITWNGNDKQAIQDISSLGLTGIQIRANSYKEYKDKVDELKALLTQHKLQLAMFSSGNVDIDPAVEKSQLEMHVNHARFVKALGGHAIQLTNSSRPKDRQPTTEQLKRYAQLLNEVGKRAADEGIQAVYHNHMHQLGETPQEVDIILQNTNPKYIKFLLDIAHYWQGGGDPAKAARDYKSILHTLHIKDVKRPNPNHTDDPKSYQFVELGQGNMDLPAFFSTLNDIKFKGWAVIELDSVPDPSRTALQCNKISKEYLQSKVGAQF</sequence>
<dbReference type="PANTHER" id="PTHR12110">
    <property type="entry name" value="HYDROXYPYRUVATE ISOMERASE"/>
    <property type="match status" value="1"/>
</dbReference>
<dbReference type="PANTHER" id="PTHR12110:SF41">
    <property type="entry name" value="INOSOSE DEHYDRATASE"/>
    <property type="match status" value="1"/>
</dbReference>
<dbReference type="InterPro" id="IPR006311">
    <property type="entry name" value="TAT_signal"/>
</dbReference>
<keyword evidence="3" id="KW-1185">Reference proteome</keyword>
<dbReference type="GO" id="GO:0016853">
    <property type="term" value="F:isomerase activity"/>
    <property type="evidence" value="ECO:0007669"/>
    <property type="project" value="UniProtKB-KW"/>
</dbReference>
<name>A0AAE3R9K7_9BACT</name>
<dbReference type="Proteomes" id="UP001232063">
    <property type="component" value="Unassembled WGS sequence"/>
</dbReference>
<dbReference type="InterPro" id="IPR050312">
    <property type="entry name" value="IolE/XylAMocC-like"/>
</dbReference>
<dbReference type="InterPro" id="IPR019546">
    <property type="entry name" value="TAT_signal_bac_arc"/>
</dbReference>
<dbReference type="AlphaFoldDB" id="A0AAE3R9K7"/>
<dbReference type="Gene3D" id="3.20.20.150">
    <property type="entry name" value="Divalent-metal-dependent TIM barrel enzymes"/>
    <property type="match status" value="1"/>
</dbReference>
<dbReference type="NCBIfam" id="TIGR01409">
    <property type="entry name" value="TAT_signal_seq"/>
    <property type="match status" value="1"/>
</dbReference>
<feature type="domain" description="Xylose isomerase-like TIM barrel" evidence="1">
    <location>
        <begin position="54"/>
        <end position="284"/>
    </location>
</feature>
<evidence type="ECO:0000313" key="2">
    <source>
        <dbReference type="EMBL" id="MDJ1503914.1"/>
    </source>
</evidence>
<dbReference type="InterPro" id="IPR013022">
    <property type="entry name" value="Xyl_isomerase-like_TIM-brl"/>
</dbReference>
<keyword evidence="2" id="KW-0413">Isomerase</keyword>
<dbReference type="EMBL" id="JASJOU010000009">
    <property type="protein sequence ID" value="MDJ1503914.1"/>
    <property type="molecule type" value="Genomic_DNA"/>
</dbReference>
<reference evidence="2" key="1">
    <citation type="submission" date="2023-05" db="EMBL/GenBank/DDBJ databases">
        <authorList>
            <person name="Zhang X."/>
        </authorList>
    </citation>
    <scope>NUCLEOTIDE SEQUENCE</scope>
    <source>
        <strain evidence="2">BD1B2-1</strain>
    </source>
</reference>
<evidence type="ECO:0000259" key="1">
    <source>
        <dbReference type="Pfam" id="PF01261"/>
    </source>
</evidence>
<gene>
    <name evidence="2" type="ORF">QNI22_24840</name>
</gene>
<dbReference type="InterPro" id="IPR036237">
    <property type="entry name" value="Xyl_isomerase-like_sf"/>
</dbReference>
<evidence type="ECO:0000313" key="3">
    <source>
        <dbReference type="Proteomes" id="UP001232063"/>
    </source>
</evidence>
<proteinExistence type="predicted"/>
<dbReference type="PROSITE" id="PS51318">
    <property type="entry name" value="TAT"/>
    <property type="match status" value="1"/>
</dbReference>
<organism evidence="2 3">
    <name type="scientific">Xanthocytophaga agilis</name>
    <dbReference type="NCBI Taxonomy" id="3048010"/>
    <lineage>
        <taxon>Bacteria</taxon>
        <taxon>Pseudomonadati</taxon>
        <taxon>Bacteroidota</taxon>
        <taxon>Cytophagia</taxon>
        <taxon>Cytophagales</taxon>
        <taxon>Rhodocytophagaceae</taxon>
        <taxon>Xanthocytophaga</taxon>
    </lineage>
</organism>
<accession>A0AAE3R9K7</accession>
<dbReference type="Pfam" id="PF01261">
    <property type="entry name" value="AP_endonuc_2"/>
    <property type="match status" value="1"/>
</dbReference>
<dbReference type="SUPFAM" id="SSF51658">
    <property type="entry name" value="Xylose isomerase-like"/>
    <property type="match status" value="1"/>
</dbReference>
<comment type="caution">
    <text evidence="2">The sequence shown here is derived from an EMBL/GenBank/DDBJ whole genome shotgun (WGS) entry which is preliminary data.</text>
</comment>
<dbReference type="RefSeq" id="WP_314035199.1">
    <property type="nucleotide sequence ID" value="NZ_JASJOU010000009.1"/>
</dbReference>
<protein>
    <submittedName>
        <fullName evidence="2">Sugar phosphate isomerase/epimerase</fullName>
    </submittedName>
</protein>